<dbReference type="Proteomes" id="UP001161160">
    <property type="component" value="Unassembled WGS sequence"/>
</dbReference>
<evidence type="ECO:0000313" key="2">
    <source>
        <dbReference type="Proteomes" id="UP001161160"/>
    </source>
</evidence>
<sequence length="253" mass="29793">MKILHLVIHTERFKLYEKMYEILSPFYQGQKKYADTFFIEYKKDLSQEFLLVGDRLFIKGEESMVPGLLLKTIDALLFFHDKMEQYDFVVRSNVSTIIDFNQLSLFISRAKNLDYFAGKAMYLDYFVPEYGITNRKYFGTYFAQGTLIGLSKSLIDLILKKRHKFHYEIVDDVAIGIFLREFWDGYNMQYFSSDEYQELDGEAATLDVIRTRHKMNQPIVWRNKSKNRALDVKNMETIASFLLTTSSSKNSHG</sequence>
<organism evidence="1 2">
    <name type="scientific">Polynucleobacter sphagniphilus</name>
    <dbReference type="NCBI Taxonomy" id="1743169"/>
    <lineage>
        <taxon>Bacteria</taxon>
        <taxon>Pseudomonadati</taxon>
        <taxon>Pseudomonadota</taxon>
        <taxon>Betaproteobacteria</taxon>
        <taxon>Burkholderiales</taxon>
        <taxon>Burkholderiaceae</taxon>
        <taxon>Polynucleobacter</taxon>
    </lineage>
</organism>
<comment type="caution">
    <text evidence="1">The sequence shown here is derived from an EMBL/GenBank/DDBJ whole genome shotgun (WGS) entry which is preliminary data.</text>
</comment>
<keyword evidence="2" id="KW-1185">Reference proteome</keyword>
<evidence type="ECO:0000313" key="1">
    <source>
        <dbReference type="EMBL" id="MDH6504777.1"/>
    </source>
</evidence>
<dbReference type="AlphaFoldDB" id="A0AA43S6R1"/>
<accession>A0AA43S6R1</accession>
<gene>
    <name evidence="1" type="ORF">M2127_002106</name>
</gene>
<reference evidence="1" key="1">
    <citation type="submission" date="2023-04" db="EMBL/GenBank/DDBJ databases">
        <title>Genome Encyclopedia of Bacteria and Archaea VI: Functional Genomics of Type Strains.</title>
        <authorList>
            <person name="Whitman W."/>
        </authorList>
    </citation>
    <scope>NUCLEOTIDE SEQUENCE</scope>
    <source>
        <strain evidence="1">Enz.4-51</strain>
    </source>
</reference>
<protein>
    <submittedName>
        <fullName evidence="1">Uncharacterized protein</fullName>
    </submittedName>
</protein>
<proteinExistence type="predicted"/>
<dbReference type="RefSeq" id="WP_280757020.1">
    <property type="nucleotide sequence ID" value="NZ_JARXXW010000015.1"/>
</dbReference>
<name>A0AA43S6R1_9BURK</name>
<dbReference type="EMBL" id="JARXYA010000014">
    <property type="protein sequence ID" value="MDH6504777.1"/>
    <property type="molecule type" value="Genomic_DNA"/>
</dbReference>